<dbReference type="Proteomes" id="UP000178449">
    <property type="component" value="Unassembled WGS sequence"/>
</dbReference>
<dbReference type="PANTHER" id="PTHR22550">
    <property type="entry name" value="SPORE GERMINATION PROTEIN"/>
    <property type="match status" value="1"/>
</dbReference>
<dbReference type="InterPro" id="IPR002035">
    <property type="entry name" value="VWF_A"/>
</dbReference>
<dbReference type="Pfam" id="PF07584">
    <property type="entry name" value="BatA"/>
    <property type="match status" value="1"/>
</dbReference>
<evidence type="ECO:0000256" key="1">
    <source>
        <dbReference type="ARBA" id="ARBA00022475"/>
    </source>
</evidence>
<dbReference type="InterPro" id="IPR050768">
    <property type="entry name" value="UPF0353/GerABKA_families"/>
</dbReference>
<dbReference type="SMART" id="SM00327">
    <property type="entry name" value="VWA"/>
    <property type="match status" value="1"/>
</dbReference>
<evidence type="ECO:0000259" key="6">
    <source>
        <dbReference type="PROSITE" id="PS50234"/>
    </source>
</evidence>
<dbReference type="Gene3D" id="3.40.50.410">
    <property type="entry name" value="von Willebrand factor, type A domain"/>
    <property type="match status" value="1"/>
</dbReference>
<reference evidence="7 8" key="1">
    <citation type="journal article" date="2016" name="Nat. Commun.">
        <title>Thousands of microbial genomes shed light on interconnected biogeochemical processes in an aquifer system.</title>
        <authorList>
            <person name="Anantharaman K."/>
            <person name="Brown C.T."/>
            <person name="Hug L.A."/>
            <person name="Sharon I."/>
            <person name="Castelle C.J."/>
            <person name="Probst A.J."/>
            <person name="Thomas B.C."/>
            <person name="Singh A."/>
            <person name="Wilkins M.J."/>
            <person name="Karaoz U."/>
            <person name="Brodie E.L."/>
            <person name="Williams K.H."/>
            <person name="Hubbard S.S."/>
            <person name="Banfield J.F."/>
        </authorList>
    </citation>
    <scope>NUCLEOTIDE SEQUENCE [LARGE SCALE GENOMIC DNA]</scope>
</reference>
<name>A0A1F6GB85_9PROT</name>
<evidence type="ECO:0000256" key="2">
    <source>
        <dbReference type="ARBA" id="ARBA00022692"/>
    </source>
</evidence>
<dbReference type="STRING" id="1817772.A2527_07430"/>
<organism evidence="7 8">
    <name type="scientific">Candidatus Lambdaproteobacteria bacterium RIFOXYD2_FULL_50_16</name>
    <dbReference type="NCBI Taxonomy" id="1817772"/>
    <lineage>
        <taxon>Bacteria</taxon>
        <taxon>Pseudomonadati</taxon>
        <taxon>Pseudomonadota</taxon>
        <taxon>Candidatus Lambdaproteobacteria</taxon>
    </lineage>
</organism>
<dbReference type="Pfam" id="PF00092">
    <property type="entry name" value="VWA"/>
    <property type="match status" value="1"/>
</dbReference>
<feature type="domain" description="VWFA" evidence="6">
    <location>
        <begin position="90"/>
        <end position="302"/>
    </location>
</feature>
<keyword evidence="4 5" id="KW-0472">Membrane</keyword>
<dbReference type="InterPro" id="IPR024163">
    <property type="entry name" value="Aerotolerance_reg_N"/>
</dbReference>
<keyword evidence="2 5" id="KW-0812">Transmembrane</keyword>
<evidence type="ECO:0000256" key="5">
    <source>
        <dbReference type="SAM" id="Phobius"/>
    </source>
</evidence>
<evidence type="ECO:0000313" key="8">
    <source>
        <dbReference type="Proteomes" id="UP000178449"/>
    </source>
</evidence>
<evidence type="ECO:0000313" key="7">
    <source>
        <dbReference type="EMBL" id="OGG95344.1"/>
    </source>
</evidence>
<dbReference type="InterPro" id="IPR036465">
    <property type="entry name" value="vWFA_dom_sf"/>
</dbReference>
<protein>
    <recommendedName>
        <fullName evidence="6">VWFA domain-containing protein</fullName>
    </recommendedName>
</protein>
<dbReference type="PANTHER" id="PTHR22550:SF5">
    <property type="entry name" value="LEUCINE ZIPPER PROTEIN 4"/>
    <property type="match status" value="1"/>
</dbReference>
<dbReference type="EMBL" id="MFNE01000024">
    <property type="protein sequence ID" value="OGG95344.1"/>
    <property type="molecule type" value="Genomic_DNA"/>
</dbReference>
<feature type="transmembrane region" description="Helical" evidence="5">
    <location>
        <begin position="6"/>
        <end position="24"/>
    </location>
</feature>
<dbReference type="AlphaFoldDB" id="A0A1F6GB85"/>
<keyword evidence="1" id="KW-1003">Cell membrane</keyword>
<accession>A0A1F6GB85</accession>
<feature type="transmembrane region" description="Helical" evidence="5">
    <location>
        <begin position="320"/>
        <end position="343"/>
    </location>
</feature>
<proteinExistence type="predicted"/>
<comment type="caution">
    <text evidence="7">The sequence shown here is derived from an EMBL/GenBank/DDBJ whole genome shotgun (WGS) entry which is preliminary data.</text>
</comment>
<evidence type="ECO:0000256" key="4">
    <source>
        <dbReference type="ARBA" id="ARBA00023136"/>
    </source>
</evidence>
<sequence length="347" mass="38340">MEFDPQAWPWALAAFGLYLIFLLLNRRRPPPANLAVPALSPLMAAQRGPKVLIQRYKPWLRLLAFSLICLALARPRSGEQAVQSYQPGMAIMMILDKSSSMLDPMLFLGQEETRLDIVKAVFADFVLGDHKGLAGRSNDRIGLISFAGFADEISPLTTDHQSLVHFAQGIEPAARYEDGTMIGDALHMASLRMISYQALLGRQGEAELAIKSKIMILLTDGQQTPGGLDPKEAAKLAQANGIKLYSIAIVSDPSRGGMLGNLFRLNNPILDTRLIEEASHLTGGEMFKVSTGEALIEVYKKIDELEKTPFAEKRMVYQEYYATPLAFGLFLLALELTLSLIYLKKID</sequence>
<dbReference type="PROSITE" id="PS50234">
    <property type="entry name" value="VWFA"/>
    <property type="match status" value="1"/>
</dbReference>
<keyword evidence="3 5" id="KW-1133">Transmembrane helix</keyword>
<evidence type="ECO:0000256" key="3">
    <source>
        <dbReference type="ARBA" id="ARBA00022989"/>
    </source>
</evidence>
<dbReference type="SUPFAM" id="SSF53300">
    <property type="entry name" value="vWA-like"/>
    <property type="match status" value="1"/>
</dbReference>
<gene>
    <name evidence="7" type="ORF">A2527_07430</name>
</gene>